<feature type="domain" description="Glycosyl transferase family 1" evidence="2">
    <location>
        <begin position="207"/>
        <end position="362"/>
    </location>
</feature>
<proteinExistence type="predicted"/>
<accession>A0ABR6HJV5</accession>
<organism evidence="3 4">
    <name type="scientific">Limimaricola variabilis</name>
    <dbReference type="NCBI Taxonomy" id="1492771"/>
    <lineage>
        <taxon>Bacteria</taxon>
        <taxon>Pseudomonadati</taxon>
        <taxon>Pseudomonadota</taxon>
        <taxon>Alphaproteobacteria</taxon>
        <taxon>Rhodobacterales</taxon>
        <taxon>Paracoccaceae</taxon>
        <taxon>Limimaricola</taxon>
    </lineage>
</organism>
<evidence type="ECO:0000313" key="3">
    <source>
        <dbReference type="EMBL" id="MBB3710835.1"/>
    </source>
</evidence>
<dbReference type="SUPFAM" id="SSF53756">
    <property type="entry name" value="UDP-Glycosyltransferase/glycogen phosphorylase"/>
    <property type="match status" value="1"/>
</dbReference>
<dbReference type="CDD" id="cd03801">
    <property type="entry name" value="GT4_PimA-like"/>
    <property type="match status" value="1"/>
</dbReference>
<feature type="region of interest" description="Disordered" evidence="1">
    <location>
        <begin position="1"/>
        <end position="26"/>
    </location>
</feature>
<sequence>MMARDALPSTARGARKAPDDVIRTRPFGTDGPPVIRHFVAGGTEHGGGIGRLVGYVLSDPNTSLEHSVVDTRGPRWRPFPAALRLSMALAGMVMDRVRARPVLCHFHIAGRGSTARKAILGAWARCLGLRYVLHLHDYDYEADLLRRPAWQCRIIRDLFCHAAQVIVLGYRDETTVRDRLGVAPGRITVLRNCVPAPIPAPVGRDPGRPVEILFLGQLGPRKGVPELIAALADPAMPQAGWRAILAGDGPTDTYRAEIARRGLSDRVSLSGWVGAEAAAALRAHADILVLPSHAEGFAMAVLEGLAQGIAVVTTRVGAHDEVLEDGRTCLLVAPGDITGLAHALARLVADPALRHELGAEGQALYRSRFRIEEYVQALERLHVRLHRTAALAEDPA</sequence>
<evidence type="ECO:0000256" key="1">
    <source>
        <dbReference type="SAM" id="MobiDB-lite"/>
    </source>
</evidence>
<reference evidence="3 4" key="1">
    <citation type="submission" date="2020-08" db="EMBL/GenBank/DDBJ databases">
        <title>Genomic Encyclopedia of Type Strains, Phase III (KMG-III): the genomes of soil and plant-associated and newly described type strains.</title>
        <authorList>
            <person name="Whitman W."/>
        </authorList>
    </citation>
    <scope>NUCLEOTIDE SEQUENCE [LARGE SCALE GENOMIC DNA]</scope>
    <source>
        <strain evidence="3 4">CECT 8572</strain>
    </source>
</reference>
<name>A0ABR6HJV5_9RHOB</name>
<dbReference type="InterPro" id="IPR001296">
    <property type="entry name" value="Glyco_trans_1"/>
</dbReference>
<dbReference type="Pfam" id="PF00534">
    <property type="entry name" value="Glycos_transf_1"/>
    <property type="match status" value="1"/>
</dbReference>
<dbReference type="PANTHER" id="PTHR12526">
    <property type="entry name" value="GLYCOSYLTRANSFERASE"/>
    <property type="match status" value="1"/>
</dbReference>
<keyword evidence="4" id="KW-1185">Reference proteome</keyword>
<comment type="caution">
    <text evidence="3">The sequence shown here is derived from an EMBL/GenBank/DDBJ whole genome shotgun (WGS) entry which is preliminary data.</text>
</comment>
<dbReference type="EMBL" id="JACIBX010000001">
    <property type="protein sequence ID" value="MBB3710835.1"/>
    <property type="molecule type" value="Genomic_DNA"/>
</dbReference>
<dbReference type="PANTHER" id="PTHR12526:SF631">
    <property type="entry name" value="BLL6306 PROTEIN"/>
    <property type="match status" value="1"/>
</dbReference>
<dbReference type="Proteomes" id="UP000576152">
    <property type="component" value="Unassembled WGS sequence"/>
</dbReference>
<gene>
    <name evidence="3" type="ORF">FHS00_000388</name>
</gene>
<evidence type="ECO:0000259" key="2">
    <source>
        <dbReference type="Pfam" id="PF00534"/>
    </source>
</evidence>
<dbReference type="Gene3D" id="3.40.50.2000">
    <property type="entry name" value="Glycogen Phosphorylase B"/>
    <property type="match status" value="2"/>
</dbReference>
<dbReference type="RefSeq" id="WP_246390912.1">
    <property type="nucleotide sequence ID" value="NZ_JACIBX010000001.1"/>
</dbReference>
<evidence type="ECO:0000313" key="4">
    <source>
        <dbReference type="Proteomes" id="UP000576152"/>
    </source>
</evidence>
<protein>
    <submittedName>
        <fullName evidence="3">Glycosyltransferase involved in cell wall biosynthesis</fullName>
    </submittedName>
</protein>